<evidence type="ECO:0000256" key="5">
    <source>
        <dbReference type="ARBA" id="ARBA00022801"/>
    </source>
</evidence>
<comment type="function">
    <text evidence="7">Thiolesterase that catalyzes the hydrolysis of S-D-lactoyl-glutathione to form glutathione and D-lactic acid.</text>
</comment>
<comment type="subunit">
    <text evidence="7">Monomer.</text>
</comment>
<dbReference type="SMART" id="SM00849">
    <property type="entry name" value="Lactamase_B"/>
    <property type="match status" value="1"/>
</dbReference>
<dbReference type="Pfam" id="PF16123">
    <property type="entry name" value="HAGH_C"/>
    <property type="match status" value="1"/>
</dbReference>
<evidence type="ECO:0000256" key="3">
    <source>
        <dbReference type="ARBA" id="ARBA00006759"/>
    </source>
</evidence>
<dbReference type="EC" id="3.1.2.6" evidence="7"/>
<evidence type="ECO:0000313" key="10">
    <source>
        <dbReference type="Proteomes" id="UP000188820"/>
    </source>
</evidence>
<evidence type="ECO:0000256" key="4">
    <source>
        <dbReference type="ARBA" id="ARBA00022723"/>
    </source>
</evidence>
<keyword evidence="4 7" id="KW-0479">Metal-binding</keyword>
<feature type="binding site" evidence="7">
    <location>
        <position position="163"/>
    </location>
    <ligand>
        <name>Zn(2+)</name>
        <dbReference type="ChEBI" id="CHEBI:29105"/>
        <label>2</label>
    </ligand>
</feature>
<feature type="binding site" evidence="7">
    <location>
        <position position="54"/>
    </location>
    <ligand>
        <name>Zn(2+)</name>
        <dbReference type="ChEBI" id="CHEBI:29105"/>
        <label>1</label>
    </ligand>
</feature>
<evidence type="ECO:0000259" key="8">
    <source>
        <dbReference type="SMART" id="SM00849"/>
    </source>
</evidence>
<comment type="catalytic activity">
    <reaction evidence="1 7">
        <text>an S-(2-hydroxyacyl)glutathione + H2O = a 2-hydroxy carboxylate + glutathione + H(+)</text>
        <dbReference type="Rhea" id="RHEA:21864"/>
        <dbReference type="ChEBI" id="CHEBI:15377"/>
        <dbReference type="ChEBI" id="CHEBI:15378"/>
        <dbReference type="ChEBI" id="CHEBI:57925"/>
        <dbReference type="ChEBI" id="CHEBI:58896"/>
        <dbReference type="ChEBI" id="CHEBI:71261"/>
        <dbReference type="EC" id="3.1.2.6"/>
    </reaction>
</comment>
<accession>A0ABX3KX44</accession>
<dbReference type="InterPro" id="IPR035680">
    <property type="entry name" value="Clx_II_MBL"/>
</dbReference>
<sequence>MLTAIPALDDNYIWVYAREHYPVLIIDIPETPALFAFLKRQHLSVEALLITHNHSDHIQGIAEFKRCYPDVPVYASAECVDKGATHIINEGEISTPHYCIQVIPTGGHTAQHVSFLVDNHLFCGDTLFSAGCGRVFTGNYQQMFDSLQRLKQLDDKTVVCPAHEYTLGNLAFAETVLTDKSAVENQKVLVRRLRKENKPSLPTNMERERIINPFLQAKNIEEFIRLRQAKDRF</sequence>
<feature type="domain" description="Metallo-beta-lactamase" evidence="8">
    <location>
        <begin position="10"/>
        <end position="163"/>
    </location>
</feature>
<evidence type="ECO:0000256" key="1">
    <source>
        <dbReference type="ARBA" id="ARBA00001623"/>
    </source>
</evidence>
<evidence type="ECO:0000256" key="6">
    <source>
        <dbReference type="ARBA" id="ARBA00022833"/>
    </source>
</evidence>
<evidence type="ECO:0000256" key="7">
    <source>
        <dbReference type="HAMAP-Rule" id="MF_01374"/>
    </source>
</evidence>
<gene>
    <name evidence="7" type="primary">gloB</name>
    <name evidence="9" type="ORF">BKG89_07890</name>
</gene>
<dbReference type="InterPro" id="IPR032282">
    <property type="entry name" value="HAGH_C"/>
</dbReference>
<dbReference type="EMBL" id="MLAA01000035">
    <property type="protein sequence ID" value="OOF68267.1"/>
    <property type="molecule type" value="Genomic_DNA"/>
</dbReference>
<reference evidence="9 10" key="1">
    <citation type="submission" date="2016-10" db="EMBL/GenBank/DDBJ databases">
        <title>Rodentibacter gen. nov. and new species.</title>
        <authorList>
            <person name="Christensen H."/>
        </authorList>
    </citation>
    <scope>NUCLEOTIDE SEQUENCE [LARGE SCALE GENOMIC DNA]</scope>
    <source>
        <strain evidence="9 10">1998236014</strain>
    </source>
</reference>
<keyword evidence="5 7" id="KW-0378">Hydrolase</keyword>
<comment type="similarity">
    <text evidence="3 7">Belongs to the metallo-beta-lactamase superfamily. Glyoxalase II family.</text>
</comment>
<dbReference type="InterPro" id="IPR036866">
    <property type="entry name" value="RibonucZ/Hydroxyglut_hydro"/>
</dbReference>
<protein>
    <recommendedName>
        <fullName evidence="7">Hydroxyacylglutathione hydrolase</fullName>
        <ecNumber evidence="7">3.1.2.6</ecNumber>
    </recommendedName>
    <alternativeName>
        <fullName evidence="7">Glyoxalase II</fullName>
        <shortName evidence="7">Glx II</shortName>
    </alternativeName>
</protein>
<comment type="caution">
    <text evidence="9">The sequence shown here is derived from an EMBL/GenBank/DDBJ whole genome shotgun (WGS) entry which is preliminary data.</text>
</comment>
<keyword evidence="6 7" id="KW-0862">Zinc</keyword>
<feature type="binding site" evidence="7">
    <location>
        <position position="125"/>
    </location>
    <ligand>
        <name>Zn(2+)</name>
        <dbReference type="ChEBI" id="CHEBI:29105"/>
        <label>1</label>
    </ligand>
</feature>
<keyword evidence="10" id="KW-1185">Reference proteome</keyword>
<dbReference type="Pfam" id="PF00753">
    <property type="entry name" value="Lactamase_B"/>
    <property type="match status" value="1"/>
</dbReference>
<dbReference type="SUPFAM" id="SSF56281">
    <property type="entry name" value="Metallo-hydrolase/oxidoreductase"/>
    <property type="match status" value="1"/>
</dbReference>
<dbReference type="GO" id="GO:0016787">
    <property type="term" value="F:hydrolase activity"/>
    <property type="evidence" value="ECO:0007669"/>
    <property type="project" value="UniProtKB-KW"/>
</dbReference>
<dbReference type="PANTHER" id="PTHR43705">
    <property type="entry name" value="HYDROXYACYLGLUTATHIONE HYDROLASE"/>
    <property type="match status" value="1"/>
</dbReference>
<dbReference type="InterPro" id="IPR017782">
    <property type="entry name" value="Hydroxyacylglutathione_Hdrlase"/>
</dbReference>
<feature type="binding site" evidence="7">
    <location>
        <position position="57"/>
    </location>
    <ligand>
        <name>Zn(2+)</name>
        <dbReference type="ChEBI" id="CHEBI:29105"/>
        <label>2</label>
    </ligand>
</feature>
<name>A0ABX3KX44_9PAST</name>
<dbReference type="InterPro" id="IPR050110">
    <property type="entry name" value="Glyoxalase_II_hydrolase"/>
</dbReference>
<evidence type="ECO:0000256" key="2">
    <source>
        <dbReference type="ARBA" id="ARBA00004963"/>
    </source>
</evidence>
<feature type="binding site" evidence="7">
    <location>
        <position position="56"/>
    </location>
    <ligand>
        <name>Zn(2+)</name>
        <dbReference type="ChEBI" id="CHEBI:29105"/>
        <label>2</label>
    </ligand>
</feature>
<dbReference type="NCBIfam" id="TIGR03413">
    <property type="entry name" value="GSH_gloB"/>
    <property type="match status" value="1"/>
</dbReference>
<dbReference type="HAMAP" id="MF_01374">
    <property type="entry name" value="Glyoxalase_2"/>
    <property type="match status" value="1"/>
</dbReference>
<dbReference type="InterPro" id="IPR001279">
    <property type="entry name" value="Metallo-B-lactamas"/>
</dbReference>
<feature type="binding site" evidence="7">
    <location>
        <position position="108"/>
    </location>
    <ligand>
        <name>Zn(2+)</name>
        <dbReference type="ChEBI" id="CHEBI:29105"/>
        <label>1</label>
    </ligand>
</feature>
<feature type="binding site" evidence="7">
    <location>
        <position position="125"/>
    </location>
    <ligand>
        <name>Zn(2+)</name>
        <dbReference type="ChEBI" id="CHEBI:29105"/>
        <label>2</label>
    </ligand>
</feature>
<evidence type="ECO:0000313" key="9">
    <source>
        <dbReference type="EMBL" id="OOF68267.1"/>
    </source>
</evidence>
<proteinExistence type="inferred from homology"/>
<dbReference type="CDD" id="cd07723">
    <property type="entry name" value="hydroxyacylglutathione_hydrolase_MBL-fold"/>
    <property type="match status" value="1"/>
</dbReference>
<dbReference type="Gene3D" id="3.60.15.10">
    <property type="entry name" value="Ribonuclease Z/Hydroxyacylglutathione hydrolase-like"/>
    <property type="match status" value="1"/>
</dbReference>
<dbReference type="Proteomes" id="UP000188820">
    <property type="component" value="Unassembled WGS sequence"/>
</dbReference>
<dbReference type="RefSeq" id="WP_077463817.1">
    <property type="nucleotide sequence ID" value="NZ_MLAA01000035.1"/>
</dbReference>
<dbReference type="PANTHER" id="PTHR43705:SF1">
    <property type="entry name" value="HYDROXYACYLGLUTATHIONE HYDROLASE GLOB"/>
    <property type="match status" value="1"/>
</dbReference>
<comment type="pathway">
    <text evidence="2 7">Secondary metabolite metabolism; methylglyoxal degradation; (R)-lactate from methylglyoxal: step 2/2.</text>
</comment>
<comment type="cofactor">
    <cofactor evidence="7">
        <name>Zn(2+)</name>
        <dbReference type="ChEBI" id="CHEBI:29105"/>
    </cofactor>
    <text evidence="7">Binds 2 Zn(2+) ions per subunit.</text>
</comment>
<organism evidence="9 10">
    <name type="scientific">Rodentibacter caecimuris</name>
    <dbReference type="NCBI Taxonomy" id="1796644"/>
    <lineage>
        <taxon>Bacteria</taxon>
        <taxon>Pseudomonadati</taxon>
        <taxon>Pseudomonadota</taxon>
        <taxon>Gammaproteobacteria</taxon>
        <taxon>Pasteurellales</taxon>
        <taxon>Pasteurellaceae</taxon>
        <taxon>Rodentibacter</taxon>
    </lineage>
</organism>
<feature type="binding site" evidence="7">
    <location>
        <position position="52"/>
    </location>
    <ligand>
        <name>Zn(2+)</name>
        <dbReference type="ChEBI" id="CHEBI:29105"/>
        <label>1</label>
    </ligand>
</feature>